<evidence type="ECO:0000259" key="6">
    <source>
        <dbReference type="PROSITE" id="PS50405"/>
    </source>
</evidence>
<evidence type="ECO:0000256" key="4">
    <source>
        <dbReference type="ARBA" id="ARBA00047960"/>
    </source>
</evidence>
<dbReference type="Proteomes" id="UP001215712">
    <property type="component" value="Unassembled WGS sequence"/>
</dbReference>
<accession>A0AAD6HUU3</accession>
<dbReference type="PANTHER" id="PTHR43900:SF3">
    <property type="entry name" value="GLUTATHIONE S-TRANSFERASE RHO"/>
    <property type="match status" value="1"/>
</dbReference>
<reference evidence="7" key="1">
    <citation type="journal article" date="2023" name="IMA Fungus">
        <title>Comparative genomic study of the Penicillium genus elucidates a diverse pangenome and 15 lateral gene transfer events.</title>
        <authorList>
            <person name="Petersen C."/>
            <person name="Sorensen T."/>
            <person name="Nielsen M.R."/>
            <person name="Sondergaard T.E."/>
            <person name="Sorensen J.L."/>
            <person name="Fitzpatrick D.A."/>
            <person name="Frisvad J.C."/>
            <person name="Nielsen K.L."/>
        </authorList>
    </citation>
    <scope>NUCLEOTIDE SEQUENCE</scope>
    <source>
        <strain evidence="7">IBT 17514</strain>
    </source>
</reference>
<dbReference type="FunFam" id="3.40.30.10:FF:000016">
    <property type="entry name" value="Glutathione S-transferase F2"/>
    <property type="match status" value="1"/>
</dbReference>
<keyword evidence="3" id="KW-0808">Transferase</keyword>
<dbReference type="InterPro" id="IPR036249">
    <property type="entry name" value="Thioredoxin-like_sf"/>
</dbReference>
<dbReference type="SFLD" id="SFLDG00358">
    <property type="entry name" value="Main_(cytGST)"/>
    <property type="match status" value="1"/>
</dbReference>
<evidence type="ECO:0000256" key="1">
    <source>
        <dbReference type="ARBA" id="ARBA00010128"/>
    </source>
</evidence>
<dbReference type="FunFam" id="1.20.1050.10:FF:000004">
    <property type="entry name" value="Glutathione S-transferase F2"/>
    <property type="match status" value="1"/>
</dbReference>
<dbReference type="InterPro" id="IPR040079">
    <property type="entry name" value="Glutathione_S-Trfase"/>
</dbReference>
<evidence type="ECO:0000313" key="7">
    <source>
        <dbReference type="EMBL" id="KAJ5738110.1"/>
    </source>
</evidence>
<feature type="domain" description="GST C-terminal" evidence="6">
    <location>
        <begin position="94"/>
        <end position="219"/>
    </location>
</feature>
<name>A0AAD6HUU3_9EURO</name>
<dbReference type="Gene3D" id="1.20.1050.10">
    <property type="match status" value="1"/>
</dbReference>
<dbReference type="Pfam" id="PF00043">
    <property type="entry name" value="GST_C"/>
    <property type="match status" value="1"/>
</dbReference>
<dbReference type="AlphaFoldDB" id="A0AAD6HUU3"/>
<gene>
    <name evidence="7" type="ORF">N7493_001265</name>
</gene>
<comment type="catalytic activity">
    <reaction evidence="4">
        <text>RX + glutathione = an S-substituted glutathione + a halide anion + H(+)</text>
        <dbReference type="Rhea" id="RHEA:16437"/>
        <dbReference type="ChEBI" id="CHEBI:15378"/>
        <dbReference type="ChEBI" id="CHEBI:16042"/>
        <dbReference type="ChEBI" id="CHEBI:17792"/>
        <dbReference type="ChEBI" id="CHEBI:57925"/>
        <dbReference type="ChEBI" id="CHEBI:90779"/>
        <dbReference type="EC" id="2.5.1.18"/>
    </reaction>
</comment>
<dbReference type="InterPro" id="IPR004045">
    <property type="entry name" value="Glutathione_S-Trfase_N"/>
</dbReference>
<feature type="domain" description="GST N-terminal" evidence="5">
    <location>
        <begin position="1"/>
        <end position="85"/>
    </location>
</feature>
<comment type="caution">
    <text evidence="7">The sequence shown here is derived from an EMBL/GenBank/DDBJ whole genome shotgun (WGS) entry which is preliminary data.</text>
</comment>
<comment type="similarity">
    <text evidence="1">Belongs to the GST superfamily. Phi family.</text>
</comment>
<dbReference type="GO" id="GO:0004364">
    <property type="term" value="F:glutathione transferase activity"/>
    <property type="evidence" value="ECO:0007669"/>
    <property type="project" value="UniProtKB-EC"/>
</dbReference>
<dbReference type="PROSITE" id="PS50405">
    <property type="entry name" value="GST_CTER"/>
    <property type="match status" value="1"/>
</dbReference>
<dbReference type="InterPro" id="IPR010987">
    <property type="entry name" value="Glutathione-S-Trfase_C-like"/>
</dbReference>
<organism evidence="7 8">
    <name type="scientific">Penicillium malachiteum</name>
    <dbReference type="NCBI Taxonomy" id="1324776"/>
    <lineage>
        <taxon>Eukaryota</taxon>
        <taxon>Fungi</taxon>
        <taxon>Dikarya</taxon>
        <taxon>Ascomycota</taxon>
        <taxon>Pezizomycotina</taxon>
        <taxon>Eurotiomycetes</taxon>
        <taxon>Eurotiomycetidae</taxon>
        <taxon>Eurotiales</taxon>
        <taxon>Aspergillaceae</taxon>
        <taxon>Penicillium</taxon>
    </lineage>
</organism>
<keyword evidence="8" id="KW-1185">Reference proteome</keyword>
<dbReference type="Pfam" id="PF02798">
    <property type="entry name" value="GST_N"/>
    <property type="match status" value="1"/>
</dbReference>
<sequence length="219" mass="24575">MVLKLHGFPLSTCTNRVRLALEEKGVEVEFIPVDLLKGEQKSEAYLNELHPFGKVPVFQDTDTGVQIFESRAIAQYIAVKYSAQGTDLSPSPEDFKAYANFQQALSIEQSYFDPVVSAIAFEKVFKPRKGLGETDEARVQSLLVQLDTTLQGYERILSKQPYLAGDKVTLADLYHLPYGVMAENFGAAELYGKYPATKKWWESLKARESWKKITSSPPA</sequence>
<dbReference type="SFLD" id="SFLDS00019">
    <property type="entry name" value="Glutathione_Transferase_(cytos"/>
    <property type="match status" value="1"/>
</dbReference>
<evidence type="ECO:0000256" key="3">
    <source>
        <dbReference type="ARBA" id="ARBA00022679"/>
    </source>
</evidence>
<dbReference type="InterPro" id="IPR036282">
    <property type="entry name" value="Glutathione-S-Trfase_C_sf"/>
</dbReference>
<proteinExistence type="inferred from homology"/>
<dbReference type="GO" id="GO:0009636">
    <property type="term" value="P:response to toxic substance"/>
    <property type="evidence" value="ECO:0007669"/>
    <property type="project" value="UniProtKB-ARBA"/>
</dbReference>
<dbReference type="GO" id="GO:0006749">
    <property type="term" value="P:glutathione metabolic process"/>
    <property type="evidence" value="ECO:0007669"/>
    <property type="project" value="TreeGrafter"/>
</dbReference>
<evidence type="ECO:0000259" key="5">
    <source>
        <dbReference type="PROSITE" id="PS50404"/>
    </source>
</evidence>
<dbReference type="Gene3D" id="3.40.30.10">
    <property type="entry name" value="Glutaredoxin"/>
    <property type="match status" value="1"/>
</dbReference>
<evidence type="ECO:0000313" key="8">
    <source>
        <dbReference type="Proteomes" id="UP001215712"/>
    </source>
</evidence>
<dbReference type="GO" id="GO:0005737">
    <property type="term" value="C:cytoplasm"/>
    <property type="evidence" value="ECO:0007669"/>
    <property type="project" value="TreeGrafter"/>
</dbReference>
<dbReference type="EC" id="2.5.1.18" evidence="2"/>
<dbReference type="PANTHER" id="PTHR43900">
    <property type="entry name" value="GLUTATHIONE S-TRANSFERASE RHO"/>
    <property type="match status" value="1"/>
</dbReference>
<dbReference type="PROSITE" id="PS50404">
    <property type="entry name" value="GST_NTER"/>
    <property type="match status" value="1"/>
</dbReference>
<evidence type="ECO:0000256" key="2">
    <source>
        <dbReference type="ARBA" id="ARBA00012452"/>
    </source>
</evidence>
<dbReference type="SFLD" id="SFLDG01154">
    <property type="entry name" value="Main.5:_Phi-like"/>
    <property type="match status" value="1"/>
</dbReference>
<dbReference type="GO" id="GO:0043295">
    <property type="term" value="F:glutathione binding"/>
    <property type="evidence" value="ECO:0007669"/>
    <property type="project" value="TreeGrafter"/>
</dbReference>
<dbReference type="EMBL" id="JAQJAN010000002">
    <property type="protein sequence ID" value="KAJ5738110.1"/>
    <property type="molecule type" value="Genomic_DNA"/>
</dbReference>
<protein>
    <recommendedName>
        <fullName evidence="2">glutathione transferase</fullName>
        <ecNumber evidence="2">2.5.1.18</ecNumber>
    </recommendedName>
</protein>
<dbReference type="SUPFAM" id="SSF47616">
    <property type="entry name" value="GST C-terminal domain-like"/>
    <property type="match status" value="1"/>
</dbReference>
<dbReference type="SUPFAM" id="SSF52833">
    <property type="entry name" value="Thioredoxin-like"/>
    <property type="match status" value="1"/>
</dbReference>
<reference evidence="7" key="2">
    <citation type="submission" date="2023-01" db="EMBL/GenBank/DDBJ databases">
        <authorList>
            <person name="Petersen C."/>
        </authorList>
    </citation>
    <scope>NUCLEOTIDE SEQUENCE</scope>
    <source>
        <strain evidence="7">IBT 17514</strain>
    </source>
</reference>
<dbReference type="InterPro" id="IPR004046">
    <property type="entry name" value="GST_C"/>
</dbReference>
<dbReference type="CDD" id="cd03053">
    <property type="entry name" value="GST_N_Phi"/>
    <property type="match status" value="1"/>
</dbReference>